<organism evidence="2 3">
    <name type="scientific">Solidesulfovibrio fructosivorans JJ]</name>
    <dbReference type="NCBI Taxonomy" id="596151"/>
    <lineage>
        <taxon>Bacteria</taxon>
        <taxon>Pseudomonadati</taxon>
        <taxon>Thermodesulfobacteriota</taxon>
        <taxon>Desulfovibrionia</taxon>
        <taxon>Desulfovibrionales</taxon>
        <taxon>Desulfovibrionaceae</taxon>
        <taxon>Solidesulfovibrio</taxon>
    </lineage>
</organism>
<evidence type="ECO:0000313" key="2">
    <source>
        <dbReference type="EMBL" id="EFL51854.1"/>
    </source>
</evidence>
<dbReference type="Proteomes" id="UP000006250">
    <property type="component" value="Unassembled WGS sequence"/>
</dbReference>
<accession>E1JUU0</accession>
<gene>
    <name evidence="2" type="ORF">DesfrDRAFT_1389</name>
</gene>
<evidence type="ECO:0000256" key="1">
    <source>
        <dbReference type="SAM" id="MobiDB-lite"/>
    </source>
</evidence>
<dbReference type="EMBL" id="AECZ01000007">
    <property type="protein sequence ID" value="EFL51854.1"/>
    <property type="molecule type" value="Genomic_DNA"/>
</dbReference>
<protein>
    <submittedName>
        <fullName evidence="2">Uncharacterized protein</fullName>
    </submittedName>
</protein>
<comment type="caution">
    <text evidence="2">The sequence shown here is derived from an EMBL/GenBank/DDBJ whole genome shotgun (WGS) entry which is preliminary data.</text>
</comment>
<dbReference type="RefSeq" id="WP_005992399.1">
    <property type="nucleotide sequence ID" value="NZ_AECZ01000007.1"/>
</dbReference>
<dbReference type="STRING" id="596151.DesfrDRAFT_1389"/>
<dbReference type="OrthoDB" id="10017810at2"/>
<sequence>MHSPVAPEAIAVLLEQLAKVKGGLDSIKNELDGHAPQEAEALQTAITEAAVNLLFSASELSSGVASGDEKDGQEKSDCAEPPSNKARRLYEEITKKDSELSYLLDDHWHKLRLLVDMLKPKTDDEIDPRTKTVGLLLADVAESFITGVEDFSSPPLYVQLREYAALVEAEAKAETVEAGV</sequence>
<feature type="region of interest" description="Disordered" evidence="1">
    <location>
        <begin position="64"/>
        <end position="87"/>
    </location>
</feature>
<proteinExistence type="predicted"/>
<keyword evidence="3" id="KW-1185">Reference proteome</keyword>
<evidence type="ECO:0000313" key="3">
    <source>
        <dbReference type="Proteomes" id="UP000006250"/>
    </source>
</evidence>
<name>E1JUU0_SOLFR</name>
<feature type="compositionally biased region" description="Basic and acidic residues" evidence="1">
    <location>
        <begin position="67"/>
        <end position="78"/>
    </location>
</feature>
<dbReference type="AlphaFoldDB" id="E1JUU0"/>
<reference evidence="2 3" key="1">
    <citation type="submission" date="2010-08" db="EMBL/GenBank/DDBJ databases">
        <title>The draft genome of Desulfovibrio fructosovorans JJ.</title>
        <authorList>
            <consortium name="US DOE Joint Genome Institute (JGI-PGF)"/>
            <person name="Lucas S."/>
            <person name="Copeland A."/>
            <person name="Lapidus A."/>
            <person name="Cheng J.-F."/>
            <person name="Bruce D."/>
            <person name="Goodwin L."/>
            <person name="Pitluck S."/>
            <person name="Land M.L."/>
            <person name="Hauser L."/>
            <person name="Chang Y.-J."/>
            <person name="Jeffries C."/>
            <person name="Wall J.D."/>
            <person name="Stahl D.A."/>
            <person name="Arkin A.P."/>
            <person name="Dehal P."/>
            <person name="Stolyar S.M."/>
            <person name="Hazen T.C."/>
            <person name="Woyke T.J."/>
        </authorList>
    </citation>
    <scope>NUCLEOTIDE SEQUENCE [LARGE SCALE GENOMIC DNA]</scope>
    <source>
        <strain evidence="2 3">JJ</strain>
    </source>
</reference>